<dbReference type="PANTHER" id="PTHR11070">
    <property type="entry name" value="UVRD / RECB / PCRA DNA HELICASE FAMILY MEMBER"/>
    <property type="match status" value="1"/>
</dbReference>
<keyword evidence="6" id="KW-0238">DNA-binding</keyword>
<dbReference type="EMBL" id="CYZX01000020">
    <property type="protein sequence ID" value="CUO93963.1"/>
    <property type="molecule type" value="Genomic_DNA"/>
</dbReference>
<evidence type="ECO:0000313" key="14">
    <source>
        <dbReference type="EMBL" id="CUO93963.1"/>
    </source>
</evidence>
<dbReference type="SUPFAM" id="SSF52540">
    <property type="entry name" value="P-loop containing nucleoside triphosphate hydrolases"/>
    <property type="match status" value="1"/>
</dbReference>
<sequence>MKITLDKYQQEAVYTKYKNALIVAAPGSGKTTVIINRVNHLIEVRKVKVGNIIVITFTRAAAENMKNRYKNTFNKDIAPFFGTFHGLFYKILLREGYEINIINDNKCSNIVKGVLGKYFDDVNEDKVKEVVNNISGFKTSGKSIEEFKCSISKDIFMECFNAYENYKKRENLWDFDDLSINALQLLKGNKEILMKYKNIFKYVLVDEFQDCDELQIEFLRLVNGENELFAVGDEDQCIYSFRGSKPQYMVDFCNTFIDGKKLYLSINYRSSKNIVNISKKIILNNENRNIKKIEEFHNKDGIVRYLTPYNEFMQGEEIANIISGFKEGQYMDNAVLYRTNMEARSLIDTFTRRKIPFVLLDKGYNFFNHFISKDIINYLKLSIDIKNKELFLSIINKPFRYISKANVSYINNFKEHMDPFEILINKEDTPPFQCKKLDELRREILYLNKISLGSAIQYVISSLGYIDYLREYANKYGQNFEELEDMLEEFKGAAEGFKTITEFLVHVKNVEEEIEKSKGDKNGVILSTIHGVKGMEFKNVFIINCDEETIPHKSSIDENLEEERRLFYVAVTRAIHNLYIFSPKTIRGKFYEASRFIAEGGFTEESLKVEYGVKKGDSIYHRAYGEGIVKSLKDDKISIKFKDGEERAFSIRVLMENNLIIIMK</sequence>
<dbReference type="PROSITE" id="PS51198">
    <property type="entry name" value="UVRD_HELICASE_ATP_BIND"/>
    <property type="match status" value="1"/>
</dbReference>
<keyword evidence="2 11" id="KW-0547">Nucleotide-binding</keyword>
<dbReference type="GO" id="GO:0005829">
    <property type="term" value="C:cytosol"/>
    <property type="evidence" value="ECO:0007669"/>
    <property type="project" value="TreeGrafter"/>
</dbReference>
<evidence type="ECO:0000259" key="13">
    <source>
        <dbReference type="PROSITE" id="PS51217"/>
    </source>
</evidence>
<evidence type="ECO:0000256" key="8">
    <source>
        <dbReference type="ARBA" id="ARBA00034617"/>
    </source>
</evidence>
<evidence type="ECO:0000256" key="2">
    <source>
        <dbReference type="ARBA" id="ARBA00022741"/>
    </source>
</evidence>
<dbReference type="Pfam" id="PF13361">
    <property type="entry name" value="UvrD_C"/>
    <property type="match status" value="1"/>
</dbReference>
<dbReference type="InterPro" id="IPR000212">
    <property type="entry name" value="DNA_helicase_UvrD/REP"/>
</dbReference>
<dbReference type="GO" id="GO:0005524">
    <property type="term" value="F:ATP binding"/>
    <property type="evidence" value="ECO:0007669"/>
    <property type="project" value="UniProtKB-UniRule"/>
</dbReference>
<evidence type="ECO:0000256" key="4">
    <source>
        <dbReference type="ARBA" id="ARBA00022806"/>
    </source>
</evidence>
<proteinExistence type="inferred from homology"/>
<evidence type="ECO:0000256" key="9">
    <source>
        <dbReference type="ARBA" id="ARBA00034808"/>
    </source>
</evidence>
<evidence type="ECO:0000259" key="12">
    <source>
        <dbReference type="PROSITE" id="PS51198"/>
    </source>
</evidence>
<comment type="similarity">
    <text evidence="1">Belongs to the helicase family. UvrD subfamily.</text>
</comment>
<dbReference type="InterPro" id="IPR027417">
    <property type="entry name" value="P-loop_NTPase"/>
</dbReference>
<dbReference type="GO" id="GO:0000725">
    <property type="term" value="P:recombinational repair"/>
    <property type="evidence" value="ECO:0007669"/>
    <property type="project" value="TreeGrafter"/>
</dbReference>
<dbReference type="AlphaFoldDB" id="A0A174J2R4"/>
<dbReference type="EC" id="5.6.2.4" evidence="9"/>
<dbReference type="Gene3D" id="1.10.486.10">
    <property type="entry name" value="PCRA, domain 4"/>
    <property type="match status" value="1"/>
</dbReference>
<keyword evidence="4 11" id="KW-0347">Helicase</keyword>
<dbReference type="RefSeq" id="WP_055267297.1">
    <property type="nucleotide sequence ID" value="NZ_CABIXQ010000020.1"/>
</dbReference>
<dbReference type="PROSITE" id="PS51217">
    <property type="entry name" value="UVRD_HELICASE_CTER"/>
    <property type="match status" value="1"/>
</dbReference>
<comment type="catalytic activity">
    <reaction evidence="8">
        <text>Couples ATP hydrolysis with the unwinding of duplex DNA by translocating in the 3'-5' direction.</text>
        <dbReference type="EC" id="5.6.2.4"/>
    </reaction>
</comment>
<dbReference type="PANTHER" id="PTHR11070:SF2">
    <property type="entry name" value="ATP-DEPENDENT DNA HELICASE SRS2"/>
    <property type="match status" value="1"/>
</dbReference>
<evidence type="ECO:0000256" key="5">
    <source>
        <dbReference type="ARBA" id="ARBA00022840"/>
    </source>
</evidence>
<comment type="catalytic activity">
    <reaction evidence="10">
        <text>ATP + H2O = ADP + phosphate + H(+)</text>
        <dbReference type="Rhea" id="RHEA:13065"/>
        <dbReference type="ChEBI" id="CHEBI:15377"/>
        <dbReference type="ChEBI" id="CHEBI:15378"/>
        <dbReference type="ChEBI" id="CHEBI:30616"/>
        <dbReference type="ChEBI" id="CHEBI:43474"/>
        <dbReference type="ChEBI" id="CHEBI:456216"/>
        <dbReference type="EC" id="5.6.2.4"/>
    </reaction>
</comment>
<keyword evidence="5 11" id="KW-0067">ATP-binding</keyword>
<evidence type="ECO:0000256" key="10">
    <source>
        <dbReference type="ARBA" id="ARBA00048988"/>
    </source>
</evidence>
<keyword evidence="7" id="KW-0413">Isomerase</keyword>
<dbReference type="GO" id="GO:0003677">
    <property type="term" value="F:DNA binding"/>
    <property type="evidence" value="ECO:0007669"/>
    <property type="project" value="UniProtKB-KW"/>
</dbReference>
<reference evidence="14 15" key="1">
    <citation type="submission" date="2015-09" db="EMBL/GenBank/DDBJ databases">
        <authorList>
            <consortium name="Pathogen Informatics"/>
        </authorList>
    </citation>
    <scope>NUCLEOTIDE SEQUENCE [LARGE SCALE GENOMIC DNA]</scope>
    <source>
        <strain evidence="14 15">2789STDY5834856</strain>
    </source>
</reference>
<dbReference type="InterPro" id="IPR014017">
    <property type="entry name" value="DNA_helicase_UvrD-like_C"/>
</dbReference>
<dbReference type="GO" id="GO:0043138">
    <property type="term" value="F:3'-5' DNA helicase activity"/>
    <property type="evidence" value="ECO:0007669"/>
    <property type="project" value="UniProtKB-EC"/>
</dbReference>
<dbReference type="InterPro" id="IPR014016">
    <property type="entry name" value="UvrD-like_ATP-bd"/>
</dbReference>
<dbReference type="Proteomes" id="UP000095594">
    <property type="component" value="Unassembled WGS sequence"/>
</dbReference>
<accession>A0A174J2R4</accession>
<dbReference type="Gene3D" id="1.10.10.160">
    <property type="match status" value="1"/>
</dbReference>
<evidence type="ECO:0000256" key="7">
    <source>
        <dbReference type="ARBA" id="ARBA00023235"/>
    </source>
</evidence>
<feature type="binding site" evidence="11">
    <location>
        <begin position="24"/>
        <end position="31"/>
    </location>
    <ligand>
        <name>ATP</name>
        <dbReference type="ChEBI" id="CHEBI:30616"/>
    </ligand>
</feature>
<evidence type="ECO:0000256" key="11">
    <source>
        <dbReference type="PROSITE-ProRule" id="PRU00560"/>
    </source>
</evidence>
<dbReference type="GO" id="GO:0033202">
    <property type="term" value="C:DNA helicase complex"/>
    <property type="evidence" value="ECO:0007669"/>
    <property type="project" value="TreeGrafter"/>
</dbReference>
<dbReference type="GO" id="GO:0016887">
    <property type="term" value="F:ATP hydrolysis activity"/>
    <property type="evidence" value="ECO:0007669"/>
    <property type="project" value="RHEA"/>
</dbReference>
<dbReference type="OrthoDB" id="9810135at2"/>
<feature type="domain" description="UvrD-like helicase ATP-binding" evidence="12">
    <location>
        <begin position="3"/>
        <end position="271"/>
    </location>
</feature>
<protein>
    <recommendedName>
        <fullName evidence="9">DNA 3'-5' helicase</fullName>
        <ecNumber evidence="9">5.6.2.4</ecNumber>
    </recommendedName>
</protein>
<evidence type="ECO:0000256" key="1">
    <source>
        <dbReference type="ARBA" id="ARBA00009922"/>
    </source>
</evidence>
<evidence type="ECO:0000256" key="3">
    <source>
        <dbReference type="ARBA" id="ARBA00022801"/>
    </source>
</evidence>
<keyword evidence="3 11" id="KW-0378">Hydrolase</keyword>
<evidence type="ECO:0000313" key="15">
    <source>
        <dbReference type="Proteomes" id="UP000095594"/>
    </source>
</evidence>
<feature type="domain" description="UvrD-like helicase C-terminal" evidence="13">
    <location>
        <begin position="272"/>
        <end position="534"/>
    </location>
</feature>
<dbReference type="CDD" id="cd17932">
    <property type="entry name" value="DEXQc_UvrD"/>
    <property type="match status" value="1"/>
</dbReference>
<dbReference type="InterPro" id="IPR013986">
    <property type="entry name" value="DExx_box_DNA_helicase_dom_sf"/>
</dbReference>
<evidence type="ECO:0000256" key="6">
    <source>
        <dbReference type="ARBA" id="ARBA00023125"/>
    </source>
</evidence>
<dbReference type="Pfam" id="PF00580">
    <property type="entry name" value="UvrD-helicase"/>
    <property type="match status" value="1"/>
</dbReference>
<organism evidence="14 15">
    <name type="scientific">Clostridium disporicum</name>
    <dbReference type="NCBI Taxonomy" id="84024"/>
    <lineage>
        <taxon>Bacteria</taxon>
        <taxon>Bacillati</taxon>
        <taxon>Bacillota</taxon>
        <taxon>Clostridia</taxon>
        <taxon>Eubacteriales</taxon>
        <taxon>Clostridiaceae</taxon>
        <taxon>Clostridium</taxon>
    </lineage>
</organism>
<dbReference type="Gene3D" id="3.40.50.300">
    <property type="entry name" value="P-loop containing nucleotide triphosphate hydrolases"/>
    <property type="match status" value="2"/>
</dbReference>
<gene>
    <name evidence="14" type="primary">yjcD</name>
    <name evidence="14" type="ORF">ERS852471_02652</name>
</gene>
<name>A0A174J2R4_9CLOT</name>